<dbReference type="EMBL" id="FUYE01000001">
    <property type="protein sequence ID" value="SKA77899.1"/>
    <property type="molecule type" value="Genomic_DNA"/>
</dbReference>
<proteinExistence type="predicted"/>
<dbReference type="Proteomes" id="UP000190774">
    <property type="component" value="Unassembled WGS sequence"/>
</dbReference>
<feature type="transmembrane region" description="Helical" evidence="1">
    <location>
        <begin position="99"/>
        <end position="125"/>
    </location>
</feature>
<keyword evidence="1" id="KW-0472">Membrane</keyword>
<accession>A0A1T4WL32</accession>
<feature type="transmembrane region" description="Helical" evidence="1">
    <location>
        <begin position="46"/>
        <end position="67"/>
    </location>
</feature>
<feature type="transmembrane region" description="Helical" evidence="1">
    <location>
        <begin position="16"/>
        <end position="34"/>
    </location>
</feature>
<reference evidence="3" key="1">
    <citation type="submission" date="2017-02" db="EMBL/GenBank/DDBJ databases">
        <authorList>
            <person name="Varghese N."/>
            <person name="Submissions S."/>
        </authorList>
    </citation>
    <scope>NUCLEOTIDE SEQUENCE [LARGE SCALE GENOMIC DNA]</scope>
    <source>
        <strain evidence="3">ATCC 700200</strain>
    </source>
</reference>
<gene>
    <name evidence="2" type="ORF">SAMN02745166_00440</name>
</gene>
<evidence type="ECO:0000313" key="3">
    <source>
        <dbReference type="Proteomes" id="UP000190774"/>
    </source>
</evidence>
<name>A0A1T4WL32_9BACT</name>
<keyword evidence="1" id="KW-0812">Transmembrane</keyword>
<organism evidence="2 3">
    <name type="scientific">Prosthecobacter debontii</name>
    <dbReference type="NCBI Taxonomy" id="48467"/>
    <lineage>
        <taxon>Bacteria</taxon>
        <taxon>Pseudomonadati</taxon>
        <taxon>Verrucomicrobiota</taxon>
        <taxon>Verrucomicrobiia</taxon>
        <taxon>Verrucomicrobiales</taxon>
        <taxon>Verrucomicrobiaceae</taxon>
        <taxon>Prosthecobacter</taxon>
    </lineage>
</organism>
<dbReference type="AlphaFoldDB" id="A0A1T4WL32"/>
<dbReference type="RefSeq" id="WP_078811646.1">
    <property type="nucleotide sequence ID" value="NZ_FUYE01000001.1"/>
</dbReference>
<evidence type="ECO:0000313" key="2">
    <source>
        <dbReference type="EMBL" id="SKA77899.1"/>
    </source>
</evidence>
<keyword evidence="1" id="KW-1133">Transmembrane helix</keyword>
<feature type="transmembrane region" description="Helical" evidence="1">
    <location>
        <begin position="73"/>
        <end position="92"/>
    </location>
</feature>
<feature type="transmembrane region" description="Helical" evidence="1">
    <location>
        <begin position="131"/>
        <end position="150"/>
    </location>
</feature>
<sequence>MDIASPKDLDTRRGRIFFWIGLAFLPLFWVWWMTPRYFSRRQRGMAWGWLAIYTAGLVFWHEAVLGFMPPWAVSYPGIAMRLNLALFVWFVLRCVPFDLFVSMTIVSVDALASSTVLALITWNRIENTMPYLKPLIFAPAVVLAVMHLLLDPVRNWYRERQSSSLMELSE</sequence>
<evidence type="ECO:0000256" key="1">
    <source>
        <dbReference type="SAM" id="Phobius"/>
    </source>
</evidence>
<keyword evidence="3" id="KW-1185">Reference proteome</keyword>
<dbReference type="STRING" id="48467.SAMN02745166_00440"/>
<dbReference type="OrthoDB" id="193749at2"/>
<protein>
    <submittedName>
        <fullName evidence="2">Uncharacterized protein</fullName>
    </submittedName>
</protein>